<dbReference type="AlphaFoldDB" id="A0A0A9C4D5"/>
<protein>
    <submittedName>
        <fullName evidence="1">Uncharacterized protein</fullName>
    </submittedName>
</protein>
<name>A0A0A9C4D5_ARUDO</name>
<organism evidence="1">
    <name type="scientific">Arundo donax</name>
    <name type="common">Giant reed</name>
    <name type="synonym">Donax arundinaceus</name>
    <dbReference type="NCBI Taxonomy" id="35708"/>
    <lineage>
        <taxon>Eukaryota</taxon>
        <taxon>Viridiplantae</taxon>
        <taxon>Streptophyta</taxon>
        <taxon>Embryophyta</taxon>
        <taxon>Tracheophyta</taxon>
        <taxon>Spermatophyta</taxon>
        <taxon>Magnoliopsida</taxon>
        <taxon>Liliopsida</taxon>
        <taxon>Poales</taxon>
        <taxon>Poaceae</taxon>
        <taxon>PACMAD clade</taxon>
        <taxon>Arundinoideae</taxon>
        <taxon>Arundineae</taxon>
        <taxon>Arundo</taxon>
    </lineage>
</organism>
<accession>A0A0A9C4D5</accession>
<dbReference type="EMBL" id="GBRH01229645">
    <property type="protein sequence ID" value="JAD68250.1"/>
    <property type="molecule type" value="Transcribed_RNA"/>
</dbReference>
<reference evidence="1" key="1">
    <citation type="submission" date="2014-09" db="EMBL/GenBank/DDBJ databases">
        <authorList>
            <person name="Magalhaes I.L.F."/>
            <person name="Oliveira U."/>
            <person name="Santos F.R."/>
            <person name="Vidigal T.H.D.A."/>
            <person name="Brescovit A.D."/>
            <person name="Santos A.J."/>
        </authorList>
    </citation>
    <scope>NUCLEOTIDE SEQUENCE</scope>
    <source>
        <tissue evidence="1">Shoot tissue taken approximately 20 cm above the soil surface</tissue>
    </source>
</reference>
<evidence type="ECO:0000313" key="1">
    <source>
        <dbReference type="EMBL" id="JAD68250.1"/>
    </source>
</evidence>
<proteinExistence type="predicted"/>
<reference evidence="1" key="2">
    <citation type="journal article" date="2015" name="Data Brief">
        <title>Shoot transcriptome of the giant reed, Arundo donax.</title>
        <authorList>
            <person name="Barrero R.A."/>
            <person name="Guerrero F.D."/>
            <person name="Moolhuijzen P."/>
            <person name="Goolsby J.A."/>
            <person name="Tidwell J."/>
            <person name="Bellgard S.E."/>
            <person name="Bellgard M.I."/>
        </authorList>
    </citation>
    <scope>NUCLEOTIDE SEQUENCE</scope>
    <source>
        <tissue evidence="1">Shoot tissue taken approximately 20 cm above the soil surface</tissue>
    </source>
</reference>
<sequence length="25" mass="3101">MLLLIAHHRFFMQESFCLFCFCYLS</sequence>